<dbReference type="OrthoDB" id="236888at2157"/>
<accession>A0A285N900</accession>
<proteinExistence type="predicted"/>
<evidence type="ECO:0000313" key="4">
    <source>
        <dbReference type="Proteomes" id="UP000219453"/>
    </source>
</evidence>
<protein>
    <submittedName>
        <fullName evidence="3">Phospholipase_D-nuclease N-terminal</fullName>
    </submittedName>
</protein>
<feature type="transmembrane region" description="Helical" evidence="2">
    <location>
        <begin position="7"/>
        <end position="25"/>
    </location>
</feature>
<feature type="transmembrane region" description="Helical" evidence="2">
    <location>
        <begin position="37"/>
        <end position="58"/>
    </location>
</feature>
<dbReference type="AlphaFoldDB" id="A0A285N900"/>
<name>A0A285N900_NATPI</name>
<organism evidence="3 4">
    <name type="scientific">Natronoarchaeum philippinense</name>
    <dbReference type="NCBI Taxonomy" id="558529"/>
    <lineage>
        <taxon>Archaea</taxon>
        <taxon>Methanobacteriati</taxon>
        <taxon>Methanobacteriota</taxon>
        <taxon>Stenosarchaea group</taxon>
        <taxon>Halobacteria</taxon>
        <taxon>Halobacteriales</taxon>
        <taxon>Natronoarchaeaceae</taxon>
    </lineage>
</organism>
<keyword evidence="4" id="KW-1185">Reference proteome</keyword>
<dbReference type="EMBL" id="OBEJ01000001">
    <property type="protein sequence ID" value="SNZ04436.1"/>
    <property type="molecule type" value="Genomic_DNA"/>
</dbReference>
<sequence>MAAGGLALLMIVLFFIFSIIIPFWVYSDAQQNSSYSAVLWALVAFFGGLLGLLLYLLIGRDRTGGRGGNHGGNDGWNDNERSNEPDLRR</sequence>
<evidence type="ECO:0000256" key="1">
    <source>
        <dbReference type="SAM" id="MobiDB-lite"/>
    </source>
</evidence>
<evidence type="ECO:0000256" key="2">
    <source>
        <dbReference type="SAM" id="Phobius"/>
    </source>
</evidence>
<keyword evidence="2" id="KW-0812">Transmembrane</keyword>
<keyword evidence="2" id="KW-1133">Transmembrane helix</keyword>
<feature type="compositionally biased region" description="Basic and acidic residues" evidence="1">
    <location>
        <begin position="78"/>
        <end position="89"/>
    </location>
</feature>
<keyword evidence="2" id="KW-0472">Membrane</keyword>
<gene>
    <name evidence="3" type="ORF">SAMN06269185_0560</name>
</gene>
<evidence type="ECO:0000313" key="3">
    <source>
        <dbReference type="EMBL" id="SNZ04436.1"/>
    </source>
</evidence>
<dbReference type="RefSeq" id="WP_097007575.1">
    <property type="nucleotide sequence ID" value="NZ_OBEJ01000001.1"/>
</dbReference>
<dbReference type="Proteomes" id="UP000219453">
    <property type="component" value="Unassembled WGS sequence"/>
</dbReference>
<reference evidence="3 4" key="1">
    <citation type="submission" date="2017-09" db="EMBL/GenBank/DDBJ databases">
        <authorList>
            <person name="Ehlers B."/>
            <person name="Leendertz F.H."/>
        </authorList>
    </citation>
    <scope>NUCLEOTIDE SEQUENCE [LARGE SCALE GENOMIC DNA]</scope>
    <source>
        <strain evidence="3 4">DSM 27208</strain>
    </source>
</reference>
<feature type="region of interest" description="Disordered" evidence="1">
    <location>
        <begin position="66"/>
        <end position="89"/>
    </location>
</feature>